<accession>A0A8E0S3T6</accession>
<dbReference type="OrthoDB" id="6261815at2759"/>
<sequence>ITSEEVINAASIFRELGHTLIAHSRPYTTTNPVCVLKHQGYQGTDMNVNHSGDPDYSSSLWTCDALWLNGLDSDIEPHNSSPKNKWLSETNASWPHCIPSLLRWNSHEESSGGSSKDEPRNQFHLDEIGIKMFRSAARLDLPSATRRLTVQRFIDRVLTSTSNRLVWETQAMKVWPSVLRRLIEREVNEPKSNTNNKSVSLS</sequence>
<reference evidence="1" key="1">
    <citation type="submission" date="2019-05" db="EMBL/GenBank/DDBJ databases">
        <title>Annotation for the trematode Fasciolopsis buski.</title>
        <authorList>
            <person name="Choi Y.-J."/>
        </authorList>
    </citation>
    <scope>NUCLEOTIDE SEQUENCE</scope>
    <source>
        <strain evidence="1">HT</strain>
        <tissue evidence="1">Whole worm</tissue>
    </source>
</reference>
<evidence type="ECO:0000313" key="1">
    <source>
        <dbReference type="EMBL" id="KAA0196187.1"/>
    </source>
</evidence>
<dbReference type="EMBL" id="LUCM01003208">
    <property type="protein sequence ID" value="KAA0196187.1"/>
    <property type="molecule type" value="Genomic_DNA"/>
</dbReference>
<dbReference type="AlphaFoldDB" id="A0A8E0S3T6"/>
<evidence type="ECO:0000313" key="2">
    <source>
        <dbReference type="Proteomes" id="UP000728185"/>
    </source>
</evidence>
<proteinExistence type="predicted"/>
<gene>
    <name evidence="1" type="ORF">FBUS_07120</name>
</gene>
<name>A0A8E0S3T6_9TREM</name>
<feature type="non-terminal residue" evidence="1">
    <location>
        <position position="202"/>
    </location>
</feature>
<protein>
    <submittedName>
        <fullName evidence="1">Uncharacterized protein</fullName>
    </submittedName>
</protein>
<organism evidence="1 2">
    <name type="scientific">Fasciolopsis buskii</name>
    <dbReference type="NCBI Taxonomy" id="27845"/>
    <lineage>
        <taxon>Eukaryota</taxon>
        <taxon>Metazoa</taxon>
        <taxon>Spiralia</taxon>
        <taxon>Lophotrochozoa</taxon>
        <taxon>Platyhelminthes</taxon>
        <taxon>Trematoda</taxon>
        <taxon>Digenea</taxon>
        <taxon>Plagiorchiida</taxon>
        <taxon>Echinostomata</taxon>
        <taxon>Echinostomatoidea</taxon>
        <taxon>Fasciolidae</taxon>
        <taxon>Fasciolopsis</taxon>
    </lineage>
</organism>
<comment type="caution">
    <text evidence="1">The sequence shown here is derived from an EMBL/GenBank/DDBJ whole genome shotgun (WGS) entry which is preliminary data.</text>
</comment>
<keyword evidence="2" id="KW-1185">Reference proteome</keyword>
<dbReference type="Proteomes" id="UP000728185">
    <property type="component" value="Unassembled WGS sequence"/>
</dbReference>